<dbReference type="InterPro" id="IPR000551">
    <property type="entry name" value="MerR-type_HTH_dom"/>
</dbReference>
<dbReference type="GO" id="GO:0003677">
    <property type="term" value="F:DNA binding"/>
    <property type="evidence" value="ECO:0007669"/>
    <property type="project" value="UniProtKB-KW"/>
</dbReference>
<dbReference type="GO" id="GO:0003700">
    <property type="term" value="F:DNA-binding transcription factor activity"/>
    <property type="evidence" value="ECO:0007669"/>
    <property type="project" value="InterPro"/>
</dbReference>
<dbReference type="Pfam" id="PF13411">
    <property type="entry name" value="MerR_1"/>
    <property type="match status" value="1"/>
</dbReference>
<evidence type="ECO:0000313" key="6">
    <source>
        <dbReference type="EMBL" id="AQP99151.1"/>
    </source>
</evidence>
<sequence>MQIKQLSQLVNLNEKTIRYYEQIGLTPPAQRANNGYRIYLQDDVERLVFIRRCRDLQIPIDDIKVIIAAQNQGDESCIEVDGIIEKQLIKVRAAQKELKKLERSLSNLLDGCSEHSINNCNIIKKLKS</sequence>
<proteinExistence type="predicted"/>
<dbReference type="SMART" id="SM00422">
    <property type="entry name" value="HTH_MERR"/>
    <property type="match status" value="1"/>
</dbReference>
<dbReference type="RefSeq" id="WP_010554609.1">
    <property type="nucleotide sequence ID" value="NZ_CANLYY010000039.1"/>
</dbReference>
<organism evidence="6 7">
    <name type="scientific">Pseudoalteromonas aliena</name>
    <dbReference type="NCBI Taxonomy" id="247523"/>
    <lineage>
        <taxon>Bacteria</taxon>
        <taxon>Pseudomonadati</taxon>
        <taxon>Pseudomonadota</taxon>
        <taxon>Gammaproteobacteria</taxon>
        <taxon>Alteromonadales</taxon>
        <taxon>Pseudoalteromonadaceae</taxon>
        <taxon>Pseudoalteromonas</taxon>
    </lineage>
</organism>
<evidence type="ECO:0000256" key="3">
    <source>
        <dbReference type="ARBA" id="ARBA00023163"/>
    </source>
</evidence>
<dbReference type="PANTHER" id="PTHR30204">
    <property type="entry name" value="REDOX-CYCLING DRUG-SENSING TRANSCRIPTIONAL ACTIVATOR SOXR"/>
    <property type="match status" value="1"/>
</dbReference>
<protein>
    <submittedName>
        <fullName evidence="6">MerR family transcriptional regulator</fullName>
    </submittedName>
</protein>
<evidence type="ECO:0000256" key="1">
    <source>
        <dbReference type="ARBA" id="ARBA00023015"/>
    </source>
</evidence>
<reference evidence="6 7" key="1">
    <citation type="submission" date="2017-02" db="EMBL/GenBank/DDBJ databases">
        <title>Complete genome sequence of the cold-active Pseudoalteromonas aliena strain EH1 isolated from Arctic seawater.</title>
        <authorList>
            <person name="Kim E."/>
            <person name="Heo E."/>
            <person name="Kim H."/>
            <person name="Kim D."/>
        </authorList>
    </citation>
    <scope>NUCLEOTIDE SEQUENCE [LARGE SCALE GENOMIC DNA]</scope>
    <source>
        <strain evidence="6 7">EH1</strain>
    </source>
</reference>
<dbReference type="EMBL" id="CP019628">
    <property type="protein sequence ID" value="AQP99151.1"/>
    <property type="molecule type" value="Genomic_DNA"/>
</dbReference>
<dbReference type="AlphaFoldDB" id="A0A1Q2GVK8"/>
<dbReference type="InterPro" id="IPR009061">
    <property type="entry name" value="DNA-bd_dom_put_sf"/>
</dbReference>
<dbReference type="SUPFAM" id="SSF46955">
    <property type="entry name" value="Putative DNA-binding domain"/>
    <property type="match status" value="1"/>
</dbReference>
<dbReference type="PROSITE" id="PS50937">
    <property type="entry name" value="HTH_MERR_2"/>
    <property type="match status" value="1"/>
</dbReference>
<evidence type="ECO:0000256" key="4">
    <source>
        <dbReference type="SAM" id="Coils"/>
    </source>
</evidence>
<dbReference type="PANTHER" id="PTHR30204:SF94">
    <property type="entry name" value="HEAVY METAL-DEPENDENT TRANSCRIPTIONAL REGULATOR HI_0293-RELATED"/>
    <property type="match status" value="1"/>
</dbReference>
<dbReference type="Proteomes" id="UP000188243">
    <property type="component" value="Chromosome"/>
</dbReference>
<feature type="coiled-coil region" evidence="4">
    <location>
        <begin position="84"/>
        <end position="111"/>
    </location>
</feature>
<evidence type="ECO:0000313" key="7">
    <source>
        <dbReference type="Proteomes" id="UP000188243"/>
    </source>
</evidence>
<dbReference type="Gene3D" id="1.10.1660.10">
    <property type="match status" value="1"/>
</dbReference>
<keyword evidence="1" id="KW-0805">Transcription regulation</keyword>
<dbReference type="KEGG" id="paln:B0W48_04605"/>
<accession>A0A1Q2GVK8</accession>
<feature type="domain" description="HTH merR-type" evidence="5">
    <location>
        <begin position="1"/>
        <end position="69"/>
    </location>
</feature>
<dbReference type="InterPro" id="IPR047057">
    <property type="entry name" value="MerR_fam"/>
</dbReference>
<evidence type="ECO:0000256" key="2">
    <source>
        <dbReference type="ARBA" id="ARBA00023125"/>
    </source>
</evidence>
<gene>
    <name evidence="6" type="ORF">B0W48_04605</name>
</gene>
<dbReference type="STRING" id="247523.B0W48_04605"/>
<keyword evidence="2" id="KW-0238">DNA-binding</keyword>
<evidence type="ECO:0000259" key="5">
    <source>
        <dbReference type="PROSITE" id="PS50937"/>
    </source>
</evidence>
<keyword evidence="4" id="KW-0175">Coiled coil</keyword>
<name>A0A1Q2GVK8_9GAMM</name>
<keyword evidence="3" id="KW-0804">Transcription</keyword>